<dbReference type="PANTHER" id="PTHR11404">
    <property type="entry name" value="SUPEROXIDE DISMUTASE 2"/>
    <property type="match status" value="1"/>
</dbReference>
<dbReference type="EC" id="1.15.1.1" evidence="2"/>
<sequence length="192" mass="21836">MMYTAKKFEYLLGTKGFSDALLKNHFGLYEGYVKNTNALVEKLNSLSADGAFTTPEYAELKRRFGWEYDGMRLHELYFGNMASMGKMIAEGHPLMQKIISTWGSVGAWEKDFKATGAMRGIGWAMLVHDKESDALFNVWINEHDTGHLAGATPLLVMDVFEHAFVLDYGVKRADYIEAFWASIDWEVVSRRL</sequence>
<dbReference type="SUPFAM" id="SSF46609">
    <property type="entry name" value="Fe,Mn superoxide dismutase (SOD), N-terminal domain"/>
    <property type="match status" value="1"/>
</dbReference>
<dbReference type="Pfam" id="PF02777">
    <property type="entry name" value="Sod_Fe_C"/>
    <property type="match status" value="1"/>
</dbReference>
<dbReference type="GO" id="GO:0046872">
    <property type="term" value="F:metal ion binding"/>
    <property type="evidence" value="ECO:0007669"/>
    <property type="project" value="UniProtKB-KW"/>
</dbReference>
<keyword evidence="4" id="KW-0560">Oxidoreductase</keyword>
<dbReference type="InterPro" id="IPR001189">
    <property type="entry name" value="Mn/Fe_SOD"/>
</dbReference>
<feature type="binding site" evidence="5">
    <location>
        <position position="162"/>
    </location>
    <ligand>
        <name>Mn(2+)</name>
        <dbReference type="ChEBI" id="CHEBI:29035"/>
    </ligand>
</feature>
<dbReference type="GO" id="GO:0004784">
    <property type="term" value="F:superoxide dismutase activity"/>
    <property type="evidence" value="ECO:0007669"/>
    <property type="project" value="UniProtKB-EC"/>
</dbReference>
<comment type="caution">
    <text evidence="7">The sequence shown here is derived from an EMBL/GenBank/DDBJ whole genome shotgun (WGS) entry which is preliminary data.</text>
</comment>
<keyword evidence="3 5" id="KW-0479">Metal-binding</keyword>
<evidence type="ECO:0000256" key="5">
    <source>
        <dbReference type="PIRSR" id="PIRSR000349-1"/>
    </source>
</evidence>
<evidence type="ECO:0000259" key="6">
    <source>
        <dbReference type="Pfam" id="PF02777"/>
    </source>
</evidence>
<proteinExistence type="inferred from homology"/>
<evidence type="ECO:0000256" key="1">
    <source>
        <dbReference type="ARBA" id="ARBA00008714"/>
    </source>
</evidence>
<feature type="binding site" evidence="5">
    <location>
        <position position="74"/>
    </location>
    <ligand>
        <name>Mn(2+)</name>
        <dbReference type="ChEBI" id="CHEBI:29035"/>
    </ligand>
</feature>
<feature type="binding site" evidence="5">
    <location>
        <position position="158"/>
    </location>
    <ligand>
        <name>Mn(2+)</name>
        <dbReference type="ChEBI" id="CHEBI:29035"/>
    </ligand>
</feature>
<feature type="binding site" evidence="5">
    <location>
        <position position="25"/>
    </location>
    <ligand>
        <name>Mn(2+)</name>
        <dbReference type="ChEBI" id="CHEBI:29035"/>
    </ligand>
</feature>
<dbReference type="InterPro" id="IPR050265">
    <property type="entry name" value="Fe/Mn_Superoxide_Dismutase"/>
</dbReference>
<organism evidence="7 8">
    <name type="scientific">Candidatus Lloydbacteria bacterium RIFCSPHIGHO2_01_FULL_49_22</name>
    <dbReference type="NCBI Taxonomy" id="1798658"/>
    <lineage>
        <taxon>Bacteria</taxon>
        <taxon>Candidatus Lloydiibacteriota</taxon>
    </lineage>
</organism>
<evidence type="ECO:0000313" key="8">
    <source>
        <dbReference type="Proteomes" id="UP000177122"/>
    </source>
</evidence>
<dbReference type="PANTHER" id="PTHR11404:SF6">
    <property type="entry name" value="SUPEROXIDE DISMUTASE [MN], MITOCHONDRIAL"/>
    <property type="match status" value="1"/>
</dbReference>
<name>A0A1G2CX63_9BACT</name>
<evidence type="ECO:0000256" key="3">
    <source>
        <dbReference type="ARBA" id="ARBA00022723"/>
    </source>
</evidence>
<dbReference type="InterPro" id="IPR036324">
    <property type="entry name" value="Mn/Fe_SOD_N_sf"/>
</dbReference>
<protein>
    <recommendedName>
        <fullName evidence="2">superoxide dismutase</fullName>
        <ecNumber evidence="2">1.15.1.1</ecNumber>
    </recommendedName>
</protein>
<gene>
    <name evidence="7" type="ORF">A2845_02850</name>
</gene>
<dbReference type="InterPro" id="IPR019832">
    <property type="entry name" value="Mn/Fe_SOD_C"/>
</dbReference>
<dbReference type="PIRSF" id="PIRSF000349">
    <property type="entry name" value="SODismutase"/>
    <property type="match status" value="1"/>
</dbReference>
<evidence type="ECO:0000256" key="2">
    <source>
        <dbReference type="ARBA" id="ARBA00012682"/>
    </source>
</evidence>
<reference evidence="7 8" key="1">
    <citation type="journal article" date="2016" name="Nat. Commun.">
        <title>Thousands of microbial genomes shed light on interconnected biogeochemical processes in an aquifer system.</title>
        <authorList>
            <person name="Anantharaman K."/>
            <person name="Brown C.T."/>
            <person name="Hug L.A."/>
            <person name="Sharon I."/>
            <person name="Castelle C.J."/>
            <person name="Probst A.J."/>
            <person name="Thomas B.C."/>
            <person name="Singh A."/>
            <person name="Wilkins M.J."/>
            <person name="Karaoz U."/>
            <person name="Brodie E.L."/>
            <person name="Williams K.H."/>
            <person name="Hubbard S.S."/>
            <person name="Banfield J.F."/>
        </authorList>
    </citation>
    <scope>NUCLEOTIDE SEQUENCE [LARGE SCALE GENOMIC DNA]</scope>
</reference>
<dbReference type="AlphaFoldDB" id="A0A1G2CX63"/>
<comment type="similarity">
    <text evidence="1">Belongs to the iron/manganese superoxide dismutase family.</text>
</comment>
<evidence type="ECO:0000313" key="7">
    <source>
        <dbReference type="EMBL" id="OGZ05231.1"/>
    </source>
</evidence>
<dbReference type="SUPFAM" id="SSF54719">
    <property type="entry name" value="Fe,Mn superoxide dismutase (SOD), C-terminal domain"/>
    <property type="match status" value="1"/>
</dbReference>
<dbReference type="Gene3D" id="3.55.40.20">
    <property type="entry name" value="Iron/manganese superoxide dismutase, C-terminal domain"/>
    <property type="match status" value="1"/>
</dbReference>
<accession>A0A1G2CX63</accession>
<feature type="domain" description="Manganese/iron superoxide dismutase C-terminal" evidence="6">
    <location>
        <begin position="93"/>
        <end position="191"/>
    </location>
</feature>
<dbReference type="EMBL" id="MHLI01000015">
    <property type="protein sequence ID" value="OGZ05231.1"/>
    <property type="molecule type" value="Genomic_DNA"/>
</dbReference>
<dbReference type="InterPro" id="IPR036314">
    <property type="entry name" value="SOD_C_sf"/>
</dbReference>
<evidence type="ECO:0000256" key="4">
    <source>
        <dbReference type="ARBA" id="ARBA00023002"/>
    </source>
</evidence>
<dbReference type="Proteomes" id="UP000177122">
    <property type="component" value="Unassembled WGS sequence"/>
</dbReference>